<evidence type="ECO:0000313" key="3">
    <source>
        <dbReference type="Proteomes" id="UP000825701"/>
    </source>
</evidence>
<dbReference type="Pfam" id="PF12276">
    <property type="entry name" value="DUF3617"/>
    <property type="match status" value="1"/>
</dbReference>
<organism evidence="2 3">
    <name type="scientific">Chenggangzhangella methanolivorans</name>
    <dbReference type="NCBI Taxonomy" id="1437009"/>
    <lineage>
        <taxon>Bacteria</taxon>
        <taxon>Pseudomonadati</taxon>
        <taxon>Pseudomonadota</taxon>
        <taxon>Alphaproteobacteria</taxon>
        <taxon>Hyphomicrobiales</taxon>
        <taxon>Methylopilaceae</taxon>
        <taxon>Chenggangzhangella</taxon>
    </lineage>
</organism>
<proteinExistence type="predicted"/>
<protein>
    <submittedName>
        <fullName evidence="2">DUF3617 domain-containing protein</fullName>
    </submittedName>
</protein>
<gene>
    <name evidence="2" type="ORF">K6K41_27665</name>
</gene>
<dbReference type="InterPro" id="IPR022061">
    <property type="entry name" value="DUF3617"/>
</dbReference>
<feature type="signal peptide" evidence="1">
    <location>
        <begin position="1"/>
        <end position="22"/>
    </location>
</feature>
<evidence type="ECO:0000313" key="2">
    <source>
        <dbReference type="EMBL" id="QZO00233.1"/>
    </source>
</evidence>
<dbReference type="KEGG" id="cmet:K6K41_27665"/>
<name>A0A9E6R8M7_9HYPH</name>
<reference evidence="2" key="1">
    <citation type="submission" date="2021-08" db="EMBL/GenBank/DDBJ databases">
        <authorList>
            <person name="Zhang H."/>
            <person name="Xu M."/>
            <person name="Yu Z."/>
            <person name="Yang L."/>
            <person name="Cai Y."/>
        </authorList>
    </citation>
    <scope>NUCLEOTIDE SEQUENCE</scope>
    <source>
        <strain evidence="2">CHL1</strain>
    </source>
</reference>
<dbReference type="EMBL" id="CP081869">
    <property type="protein sequence ID" value="QZO00233.1"/>
    <property type="molecule type" value="Genomic_DNA"/>
</dbReference>
<feature type="chain" id="PRO_5039382283" evidence="1">
    <location>
        <begin position="23"/>
        <end position="147"/>
    </location>
</feature>
<evidence type="ECO:0000256" key="1">
    <source>
        <dbReference type="SAM" id="SignalP"/>
    </source>
</evidence>
<keyword evidence="3" id="KW-1185">Reference proteome</keyword>
<accession>A0A9E6R8M7</accession>
<dbReference type="Proteomes" id="UP000825701">
    <property type="component" value="Chromosome"/>
</dbReference>
<dbReference type="AlphaFoldDB" id="A0A9E6R8M7"/>
<sequence>MRSLGRGFAFALSATLASPVLAQNPAVPDGLYEVEYRLDLPHLENHDVQTRKVCLKDVGGGSAFPVLSANNPLAACPADKLKREGADVSFEIRCPGGGAARGLALYSIMADRFQGSIAMTMGGKNMTMTEVQRGKRVGDCEAAAPTN</sequence>
<keyword evidence="1" id="KW-0732">Signal</keyword>
<dbReference type="RefSeq" id="WP_261403409.1">
    <property type="nucleotide sequence ID" value="NZ_CP081869.1"/>
</dbReference>